<dbReference type="AlphaFoldDB" id="A0AAY4AI45"/>
<dbReference type="GO" id="GO:0000139">
    <property type="term" value="C:Golgi membrane"/>
    <property type="evidence" value="ECO:0007669"/>
    <property type="project" value="UniProtKB-SubCell"/>
</dbReference>
<reference evidence="22 23" key="1">
    <citation type="submission" date="2020-06" db="EMBL/GenBank/DDBJ databases">
        <authorList>
            <consortium name="Wellcome Sanger Institute Data Sharing"/>
        </authorList>
    </citation>
    <scope>NUCLEOTIDE SEQUENCE [LARGE SCALE GENOMIC DNA]</scope>
</reference>
<evidence type="ECO:0000256" key="16">
    <source>
        <dbReference type="ARBA" id="ARBA00030723"/>
    </source>
</evidence>
<gene>
    <name evidence="22" type="primary">B4GAT1</name>
</gene>
<evidence type="ECO:0000256" key="6">
    <source>
        <dbReference type="ARBA" id="ARBA00022676"/>
    </source>
</evidence>
<reference evidence="22" key="3">
    <citation type="submission" date="2025-09" db="UniProtKB">
        <authorList>
            <consortium name="Ensembl"/>
        </authorList>
    </citation>
    <scope>IDENTIFICATION</scope>
</reference>
<evidence type="ECO:0000256" key="14">
    <source>
        <dbReference type="ARBA" id="ARBA00023180"/>
    </source>
</evidence>
<proteinExistence type="inferred from homology"/>
<evidence type="ECO:0000256" key="15">
    <source>
        <dbReference type="ARBA" id="ARBA00023211"/>
    </source>
</evidence>
<evidence type="ECO:0000256" key="12">
    <source>
        <dbReference type="ARBA" id="ARBA00023034"/>
    </source>
</evidence>
<evidence type="ECO:0000256" key="11">
    <source>
        <dbReference type="ARBA" id="ARBA00022989"/>
    </source>
</evidence>
<keyword evidence="15" id="KW-0464">Manganese</keyword>
<evidence type="ECO:0000256" key="1">
    <source>
        <dbReference type="ARBA" id="ARBA00001936"/>
    </source>
</evidence>
<comment type="catalytic activity">
    <reaction evidence="20">
        <text>3-O-[beta-D-Xyl-(1-&gt;4)-Rib-ol-P-Rib-ol-P-3-beta-D-GalNAc-(1-&gt;3)-beta-D-GlcNAc-(1-&gt;4)-(O-6-P-alpha-D-Man)]-Thr-[protein] + UDP-alpha-D-glucuronate = 3-O-[beta-D-GlcA-(1-&gt;3)-beta-D-Xyl-(1-&gt;4)-Rib-ol-P-Rib-ol-P-3-beta-D-GalNAc-(1-&gt;3)-beta-D-GlcNAc-(1-&gt;4)-(O-6-P-alpha-D-Man)]-Thr-[protein] + UDP + H(+)</text>
        <dbReference type="Rhea" id="RHEA:46860"/>
        <dbReference type="Rhea" id="RHEA-COMP:15023"/>
        <dbReference type="Rhea" id="RHEA-COMP:17482"/>
        <dbReference type="ChEBI" id="CHEBI:15378"/>
        <dbReference type="ChEBI" id="CHEBI:58052"/>
        <dbReference type="ChEBI" id="CHEBI:58223"/>
        <dbReference type="ChEBI" id="CHEBI:142405"/>
        <dbReference type="ChEBI" id="CHEBI:177336"/>
    </reaction>
</comment>
<evidence type="ECO:0000256" key="13">
    <source>
        <dbReference type="ARBA" id="ARBA00023136"/>
    </source>
</evidence>
<dbReference type="PANTHER" id="PTHR46420">
    <property type="entry name" value="BETA-1,4-GLUCURONYLTRANSFERASE 1"/>
    <property type="match status" value="1"/>
</dbReference>
<evidence type="ECO:0000256" key="2">
    <source>
        <dbReference type="ARBA" id="ARBA00004323"/>
    </source>
</evidence>
<comment type="similarity">
    <text evidence="4">Belongs to the glycosyltransferase 49 family.</text>
</comment>
<comment type="subcellular location">
    <subcellularLocation>
        <location evidence="2">Golgi apparatus membrane</location>
        <topology evidence="2">Single-pass type II membrane protein</topology>
    </subcellularLocation>
</comment>
<evidence type="ECO:0000313" key="22">
    <source>
        <dbReference type="Ensembl" id="ENSDCDP00010006981.1"/>
    </source>
</evidence>
<organism evidence="22 23">
    <name type="scientific">Denticeps clupeoides</name>
    <name type="common">denticle herring</name>
    <dbReference type="NCBI Taxonomy" id="299321"/>
    <lineage>
        <taxon>Eukaryota</taxon>
        <taxon>Metazoa</taxon>
        <taxon>Chordata</taxon>
        <taxon>Craniata</taxon>
        <taxon>Vertebrata</taxon>
        <taxon>Euteleostomi</taxon>
        <taxon>Actinopterygii</taxon>
        <taxon>Neopterygii</taxon>
        <taxon>Teleostei</taxon>
        <taxon>Clupei</taxon>
        <taxon>Clupeiformes</taxon>
        <taxon>Denticipitoidei</taxon>
        <taxon>Denticipitidae</taxon>
        <taxon>Denticeps</taxon>
    </lineage>
</organism>
<evidence type="ECO:0000256" key="10">
    <source>
        <dbReference type="ARBA" id="ARBA00022968"/>
    </source>
</evidence>
<dbReference type="GO" id="GO:0035269">
    <property type="term" value="P:protein O-linked glycosylation via mannose"/>
    <property type="evidence" value="ECO:0007669"/>
    <property type="project" value="TreeGrafter"/>
</dbReference>
<reference evidence="22" key="2">
    <citation type="submission" date="2025-08" db="UniProtKB">
        <authorList>
            <consortium name="Ensembl"/>
        </authorList>
    </citation>
    <scope>IDENTIFICATION</scope>
</reference>
<keyword evidence="23" id="KW-1185">Reference proteome</keyword>
<sequence>LLMSDSAWENDGDGGVMRPCTTCSAFRLVLGALLVVALLQLLYLSFLSGLHGRQQRSRYSELFGAAARRPDRPSEADAARLERLRYALSAGGAFDASGQYRVYKNLIRSEAESERPLLALATHASVSNLHHLDSLLGRWRHRLSVAVFAHGRDVGAAAALLYALGVFCPHVRALVDFHLVCGSGEAAGFPERDREQFAGLEDCAGAFGRLEARRDEHRNYAIGANVSYPNNLLRNVARGGVDADYVLVLDVDMAPSADLHRRFADMAARRRPAADEVLVLPAFEIRHAGRLPAAKPELLRLYQVGEVRPFYEELCPRCQAPTDYSRWLNLPGPGAGPLGVAYTLTWADPWEPFYIGARSVPPYDERFRQYGFNRISQACELHVAGFRFSVLDSAFVVHRGFKVQGEFHSRKDEENRRNRLLFRSFKEGLKSKYPNSSRRC</sequence>
<evidence type="ECO:0000256" key="17">
    <source>
        <dbReference type="ARBA" id="ARBA00032175"/>
    </source>
</evidence>
<dbReference type="Proteomes" id="UP000694580">
    <property type="component" value="Chromosome 1"/>
</dbReference>
<keyword evidence="9" id="KW-0479">Metal-binding</keyword>
<comment type="cofactor">
    <cofactor evidence="1">
        <name>Mn(2+)</name>
        <dbReference type="ChEBI" id="CHEBI:29035"/>
    </cofactor>
</comment>
<keyword evidence="13 21" id="KW-0472">Membrane</keyword>
<keyword evidence="8 21" id="KW-0812">Transmembrane</keyword>
<keyword evidence="11 21" id="KW-1133">Transmembrane helix</keyword>
<dbReference type="GeneTree" id="ENSGT00940000157679"/>
<evidence type="ECO:0000256" key="8">
    <source>
        <dbReference type="ARBA" id="ARBA00022692"/>
    </source>
</evidence>
<evidence type="ECO:0000256" key="7">
    <source>
        <dbReference type="ARBA" id="ARBA00022679"/>
    </source>
</evidence>
<protein>
    <recommendedName>
        <fullName evidence="5">Beta-1,4-glucuronyltransferase 1</fullName>
    </recommendedName>
    <alternativeName>
        <fullName evidence="16">I-beta-1,3-N-acetylglucosaminyltransferase</fullName>
    </alternativeName>
    <alternativeName>
        <fullName evidence="19">N-acetyllactosaminide beta-1,3-N-acetylglucosaminyltransferase</fullName>
    </alternativeName>
    <alternativeName>
        <fullName evidence="17">Poly-N-acetyllactosamine extension enzyme</fullName>
    </alternativeName>
    <alternativeName>
        <fullName evidence="18">UDP-GlcNAc:betaGal beta-1,3-N-acetylglucosaminyltransferase 1</fullName>
    </alternativeName>
</protein>
<evidence type="ECO:0000256" key="18">
    <source>
        <dbReference type="ARBA" id="ARBA00032181"/>
    </source>
</evidence>
<feature type="transmembrane region" description="Helical" evidence="21">
    <location>
        <begin position="25"/>
        <end position="50"/>
    </location>
</feature>
<evidence type="ECO:0000256" key="4">
    <source>
        <dbReference type="ARBA" id="ARBA00008539"/>
    </source>
</evidence>
<evidence type="ECO:0000256" key="5">
    <source>
        <dbReference type="ARBA" id="ARBA00017962"/>
    </source>
</evidence>
<evidence type="ECO:0000256" key="3">
    <source>
        <dbReference type="ARBA" id="ARBA00004922"/>
    </source>
</evidence>
<keyword evidence="6" id="KW-0328">Glycosyltransferase</keyword>
<evidence type="ECO:0000256" key="19">
    <source>
        <dbReference type="ARBA" id="ARBA00033291"/>
    </source>
</evidence>
<keyword evidence="7" id="KW-0808">Transferase</keyword>
<accession>A0AAY4AI45</accession>
<name>A0AAY4AI45_9TELE</name>
<evidence type="ECO:0000256" key="20">
    <source>
        <dbReference type="ARBA" id="ARBA00047852"/>
    </source>
</evidence>
<evidence type="ECO:0000256" key="21">
    <source>
        <dbReference type="SAM" id="Phobius"/>
    </source>
</evidence>
<keyword evidence="14" id="KW-0325">Glycoprotein</keyword>
<dbReference type="Pfam" id="PF13896">
    <property type="entry name" value="Glyco_transf_49"/>
    <property type="match status" value="1"/>
</dbReference>
<dbReference type="InterPro" id="IPR043189">
    <property type="entry name" value="B4GAT1"/>
</dbReference>
<dbReference type="GO" id="GO:0015020">
    <property type="term" value="F:glucuronosyltransferase activity"/>
    <property type="evidence" value="ECO:0007669"/>
    <property type="project" value="InterPro"/>
</dbReference>
<dbReference type="PANTHER" id="PTHR46420:SF1">
    <property type="entry name" value="BETA-1,4-GLUCURONYLTRANSFERASE 1"/>
    <property type="match status" value="1"/>
</dbReference>
<evidence type="ECO:0000313" key="23">
    <source>
        <dbReference type="Proteomes" id="UP000694580"/>
    </source>
</evidence>
<keyword evidence="12" id="KW-0333">Golgi apparatus</keyword>
<dbReference type="GO" id="GO:0046872">
    <property type="term" value="F:metal ion binding"/>
    <property type="evidence" value="ECO:0007669"/>
    <property type="project" value="UniProtKB-KW"/>
</dbReference>
<evidence type="ECO:0000256" key="9">
    <source>
        <dbReference type="ARBA" id="ARBA00022723"/>
    </source>
</evidence>
<keyword evidence="10" id="KW-0735">Signal-anchor</keyword>
<dbReference type="Ensembl" id="ENSDCDT00010007217.1">
    <property type="protein sequence ID" value="ENSDCDP00010006981.1"/>
    <property type="gene ID" value="ENSDCDG00010003002.1"/>
</dbReference>
<comment type="pathway">
    <text evidence="3">Protein modification; protein glycosylation.</text>
</comment>